<gene>
    <name evidence="8" type="ORF">PTE30175_01243</name>
</gene>
<dbReference type="Pfam" id="PF09392">
    <property type="entry name" value="T3SS_needle_F"/>
    <property type="match status" value="1"/>
</dbReference>
<evidence type="ECO:0000256" key="3">
    <source>
        <dbReference type="ARBA" id="ARBA00022448"/>
    </source>
</evidence>
<dbReference type="GO" id="GO:0009986">
    <property type="term" value="C:cell surface"/>
    <property type="evidence" value="ECO:0007669"/>
    <property type="project" value="UniProtKB-SubCell"/>
</dbReference>
<keyword evidence="9" id="KW-1185">Reference proteome</keyword>
<organism evidence="8 9">
    <name type="scientific">Pandoraea terrae</name>
    <dbReference type="NCBI Taxonomy" id="1537710"/>
    <lineage>
        <taxon>Bacteria</taxon>
        <taxon>Pseudomonadati</taxon>
        <taxon>Pseudomonadota</taxon>
        <taxon>Betaproteobacteria</taxon>
        <taxon>Burkholderiales</taxon>
        <taxon>Burkholderiaceae</taxon>
        <taxon>Pandoraea</taxon>
    </lineage>
</organism>
<dbReference type="EMBL" id="CABPRZ010000004">
    <property type="protein sequence ID" value="VVD84768.1"/>
    <property type="molecule type" value="Genomic_DNA"/>
</dbReference>
<dbReference type="OrthoDB" id="6465387at2"/>
<evidence type="ECO:0000256" key="2">
    <source>
        <dbReference type="ARBA" id="ARBA00004613"/>
    </source>
</evidence>
<accession>A0A5E4TDZ8</accession>
<protein>
    <submittedName>
        <fullName evidence="8">EscF/YscF/HrpA family type III secretion system needle major subunit</fullName>
    </submittedName>
</protein>
<keyword evidence="6" id="KW-0843">Virulence</keyword>
<dbReference type="NCBIfam" id="TIGR02105">
    <property type="entry name" value="III_needle"/>
    <property type="match status" value="1"/>
</dbReference>
<dbReference type="InterPro" id="IPR021123">
    <property type="entry name" value="T3SS_needle-like"/>
</dbReference>
<dbReference type="Gene3D" id="1.20.58.90">
    <property type="match status" value="1"/>
</dbReference>
<dbReference type="RefSeq" id="WP_150696188.1">
    <property type="nucleotide sequence ID" value="NZ_CABPRZ010000004.1"/>
</dbReference>
<evidence type="ECO:0000256" key="5">
    <source>
        <dbReference type="ARBA" id="ARBA00022927"/>
    </source>
</evidence>
<dbReference type="AlphaFoldDB" id="A0A5E4TDZ8"/>
<dbReference type="InterPro" id="IPR037203">
    <property type="entry name" value="T3SS_needle-like_sf"/>
</dbReference>
<evidence type="ECO:0000256" key="7">
    <source>
        <dbReference type="ARBA" id="ARBA00035658"/>
    </source>
</evidence>
<evidence type="ECO:0000256" key="6">
    <source>
        <dbReference type="ARBA" id="ARBA00023026"/>
    </source>
</evidence>
<dbReference type="GO" id="GO:0030254">
    <property type="term" value="P:protein secretion by the type III secretion system"/>
    <property type="evidence" value="ECO:0007669"/>
    <property type="project" value="InterPro"/>
</dbReference>
<dbReference type="Proteomes" id="UP000414233">
    <property type="component" value="Unassembled WGS sequence"/>
</dbReference>
<evidence type="ECO:0000313" key="9">
    <source>
        <dbReference type="Proteomes" id="UP000414233"/>
    </source>
</evidence>
<evidence type="ECO:0000256" key="1">
    <source>
        <dbReference type="ARBA" id="ARBA00004241"/>
    </source>
</evidence>
<dbReference type="InterPro" id="IPR011841">
    <property type="entry name" value="T3SS_needle_YscF"/>
</dbReference>
<proteinExistence type="inferred from homology"/>
<keyword evidence="3" id="KW-0813">Transport</keyword>
<dbReference type="GO" id="GO:0005576">
    <property type="term" value="C:extracellular region"/>
    <property type="evidence" value="ECO:0007669"/>
    <property type="project" value="UniProtKB-SubCell"/>
</dbReference>
<keyword evidence="4" id="KW-0964">Secreted</keyword>
<comment type="subcellular location">
    <subcellularLocation>
        <location evidence="1">Cell surface</location>
    </subcellularLocation>
    <subcellularLocation>
        <location evidence="2">Secreted</location>
    </subcellularLocation>
</comment>
<name>A0A5E4TDZ8_9BURK</name>
<sequence length="85" mass="9325">MSSINASDTSTGYMYDVSKPFVDKIVDLQKEFNDALEALKEKPSDPSVLARFQAKLADYTTMRQAQSSTVKALKDTSAGTISNTR</sequence>
<evidence type="ECO:0000256" key="4">
    <source>
        <dbReference type="ARBA" id="ARBA00022525"/>
    </source>
</evidence>
<evidence type="ECO:0000313" key="8">
    <source>
        <dbReference type="EMBL" id="VVD84768.1"/>
    </source>
</evidence>
<comment type="similarity">
    <text evidence="7">Belongs to the SctF family.</text>
</comment>
<keyword evidence="5" id="KW-0653">Protein transport</keyword>
<dbReference type="SUPFAM" id="SSF140129">
    <property type="entry name" value="MxiH-like"/>
    <property type="match status" value="1"/>
</dbReference>
<reference evidence="8 9" key="1">
    <citation type="submission" date="2019-08" db="EMBL/GenBank/DDBJ databases">
        <authorList>
            <person name="Peeters C."/>
        </authorList>
    </citation>
    <scope>NUCLEOTIDE SEQUENCE [LARGE SCALE GENOMIC DNA]</scope>
    <source>
        <strain evidence="8 9">LMG 30175</strain>
    </source>
</reference>
<dbReference type="GO" id="GO:0030257">
    <property type="term" value="C:type III protein secretion system complex"/>
    <property type="evidence" value="ECO:0007669"/>
    <property type="project" value="InterPro"/>
</dbReference>